<feature type="compositionally biased region" description="Basic and acidic residues" evidence="8">
    <location>
        <begin position="142"/>
        <end position="165"/>
    </location>
</feature>
<dbReference type="UniPathway" id="UPA00219"/>
<dbReference type="EMBL" id="CACRUA010000019">
    <property type="protein sequence ID" value="VYU11845.1"/>
    <property type="molecule type" value="Genomic_DNA"/>
</dbReference>
<evidence type="ECO:0000256" key="4">
    <source>
        <dbReference type="ARBA" id="ARBA00022984"/>
    </source>
</evidence>
<dbReference type="GO" id="GO:0016740">
    <property type="term" value="F:transferase activity"/>
    <property type="evidence" value="ECO:0007669"/>
    <property type="project" value="UniProtKB-KW"/>
</dbReference>
<dbReference type="Pfam" id="PF03734">
    <property type="entry name" value="YkuD"/>
    <property type="match status" value="1"/>
</dbReference>
<dbReference type="Gene3D" id="3.10.20.800">
    <property type="match status" value="1"/>
</dbReference>
<keyword evidence="9" id="KW-0472">Membrane</keyword>
<dbReference type="PROSITE" id="PS52029">
    <property type="entry name" value="LD_TPASE"/>
    <property type="match status" value="1"/>
</dbReference>
<protein>
    <submittedName>
        <fullName evidence="11">L,D-transpeptidase family protein</fullName>
    </submittedName>
</protein>
<dbReference type="GO" id="GO:0018104">
    <property type="term" value="P:peptidoglycan-protein cross-linking"/>
    <property type="evidence" value="ECO:0007669"/>
    <property type="project" value="TreeGrafter"/>
</dbReference>
<feature type="compositionally biased region" description="Gly residues" evidence="8">
    <location>
        <begin position="775"/>
        <end position="785"/>
    </location>
</feature>
<accession>A0A6N3C727</accession>
<dbReference type="Gene3D" id="2.40.440.10">
    <property type="entry name" value="L,D-transpeptidase catalytic domain-like"/>
    <property type="match status" value="1"/>
</dbReference>
<dbReference type="RefSeq" id="WP_156684471.1">
    <property type="nucleotide sequence ID" value="NZ_CACRUA010000019.1"/>
</dbReference>
<keyword evidence="2" id="KW-0808">Transferase</keyword>
<dbReference type="InterPro" id="IPR038063">
    <property type="entry name" value="Transpep_catalytic_dom"/>
</dbReference>
<dbReference type="SUPFAM" id="SSF141523">
    <property type="entry name" value="L,D-transpeptidase catalytic domain-like"/>
    <property type="match status" value="1"/>
</dbReference>
<feature type="region of interest" description="Disordered" evidence="8">
    <location>
        <begin position="711"/>
        <end position="791"/>
    </location>
</feature>
<name>A0A6N3C727_CLOSY</name>
<gene>
    <name evidence="12" type="ORF">CSLFYP84_01362</name>
    <name evidence="11" type="ORF">PM006_17865</name>
</gene>
<dbReference type="GO" id="GO:0008360">
    <property type="term" value="P:regulation of cell shape"/>
    <property type="evidence" value="ECO:0007669"/>
    <property type="project" value="UniProtKB-UniRule"/>
</dbReference>
<evidence type="ECO:0000313" key="12">
    <source>
        <dbReference type="EMBL" id="VYU11845.1"/>
    </source>
</evidence>
<feature type="compositionally biased region" description="Acidic residues" evidence="8">
    <location>
        <begin position="128"/>
        <end position="141"/>
    </location>
</feature>
<dbReference type="InterPro" id="IPR050979">
    <property type="entry name" value="LD-transpeptidase"/>
</dbReference>
<dbReference type="PANTHER" id="PTHR30582:SF33">
    <property type="entry name" value="EXPORTED PROTEIN"/>
    <property type="match status" value="1"/>
</dbReference>
<feature type="active site" description="Nucleophile" evidence="6">
    <location>
        <position position="679"/>
    </location>
</feature>
<evidence type="ECO:0000313" key="11">
    <source>
        <dbReference type="EMBL" id="MDB2002066.1"/>
    </source>
</evidence>
<evidence type="ECO:0000256" key="3">
    <source>
        <dbReference type="ARBA" id="ARBA00022960"/>
    </source>
</evidence>
<dbReference type="GO" id="GO:0071555">
    <property type="term" value="P:cell wall organization"/>
    <property type="evidence" value="ECO:0007669"/>
    <property type="project" value="UniProtKB-UniRule"/>
</dbReference>
<evidence type="ECO:0000256" key="8">
    <source>
        <dbReference type="SAM" id="MobiDB-lite"/>
    </source>
</evidence>
<keyword evidence="7" id="KW-0175">Coiled coil</keyword>
<evidence type="ECO:0000256" key="6">
    <source>
        <dbReference type="PROSITE-ProRule" id="PRU01373"/>
    </source>
</evidence>
<dbReference type="EMBL" id="JAQLGM010000057">
    <property type="protein sequence ID" value="MDB2002066.1"/>
    <property type="molecule type" value="Genomic_DNA"/>
</dbReference>
<feature type="region of interest" description="Disordered" evidence="8">
    <location>
        <begin position="125"/>
        <end position="219"/>
    </location>
</feature>
<dbReference type="GO" id="GO:0071972">
    <property type="term" value="F:peptidoglycan L,D-transpeptidase activity"/>
    <property type="evidence" value="ECO:0007669"/>
    <property type="project" value="TreeGrafter"/>
</dbReference>
<dbReference type="GO" id="GO:0005576">
    <property type="term" value="C:extracellular region"/>
    <property type="evidence" value="ECO:0007669"/>
    <property type="project" value="TreeGrafter"/>
</dbReference>
<evidence type="ECO:0000259" key="10">
    <source>
        <dbReference type="PROSITE" id="PS52029"/>
    </source>
</evidence>
<evidence type="ECO:0000256" key="9">
    <source>
        <dbReference type="SAM" id="Phobius"/>
    </source>
</evidence>
<evidence type="ECO:0000256" key="2">
    <source>
        <dbReference type="ARBA" id="ARBA00022679"/>
    </source>
</evidence>
<evidence type="ECO:0000256" key="1">
    <source>
        <dbReference type="ARBA" id="ARBA00004752"/>
    </source>
</evidence>
<dbReference type="Proteomes" id="UP001300871">
    <property type="component" value="Unassembled WGS sequence"/>
</dbReference>
<keyword evidence="5 6" id="KW-0961">Cell wall biogenesis/degradation</keyword>
<reference evidence="12" key="1">
    <citation type="submission" date="2019-11" db="EMBL/GenBank/DDBJ databases">
        <authorList>
            <person name="Feng L."/>
        </authorList>
    </citation>
    <scope>NUCLEOTIDE SEQUENCE</scope>
    <source>
        <strain evidence="12">CsymbiosumLFYP84</strain>
    </source>
</reference>
<feature type="compositionally biased region" description="Basic and acidic residues" evidence="8">
    <location>
        <begin position="209"/>
        <end position="219"/>
    </location>
</feature>
<dbReference type="Pfam" id="PF12229">
    <property type="entry name" value="PG_binding_4"/>
    <property type="match status" value="1"/>
</dbReference>
<dbReference type="InterPro" id="IPR022029">
    <property type="entry name" value="YoaR-like_PG-bd"/>
</dbReference>
<proteinExistence type="predicted"/>
<feature type="domain" description="L,D-TPase catalytic" evidence="10">
    <location>
        <begin position="584"/>
        <end position="703"/>
    </location>
</feature>
<sequence length="791" mass="85062">MADIKKTADGVDNDSPYRALEADAAQMKIEEAQGELEPGEAMTECEMEVEADMLLQAALEEKLKAEARLEAALEEKRAAEAKLQAALDENREAEARLEGAAVIRPEAAASEPEHGAPEFAGTYRESAELEQEAAGSDEADEPERKMAGQERELHETEPEIDKLEPVWENSAANGSDSGETYREERAGRGRSRARRSRKKNAGQGIEMPEGVHDSQNNHEKTAFPAGQTEAAAALQEGRGNKNQKGKKAAIIAACVLAAVIVAGGGAYAAMAQKYKKVFFPNTIINGMNASGRTVAEVKEMIAGGIENYVLTIEEREGGQEQLTGEDIKLKAKFDGSLEQIVTTQNPYAWLSYQLNPAEYTIGTMIEYDEEAFTDAVKGLKCMDTALMKEPENAGISDYVPGQGYHIVPETAGTYVSEDVLRSSITDAVMNLKDTLSLEEAGAYKQPEITQDDAALKERLETMNRYVSTTVTYKFGDKSEVLNGDRTHEWLVTDESGGVSIDTARAAGYVEELAAAYNTSNKAKNFKTSYGQTIQVKGGTYGWKINQKEETAELIAILKSGQSQEREPVYSQKAASHGENDYGDTYVEINLTAQHLFFYKNGSLVVESDFVSGNLSKGWGTPAGTYPLTYKQRNAVLKGEGYRTPVDYWMPFNGGIGMHDATWRSSFGGTIYKTGGSHGCINLPHSVAKKIYENIQAGMPVICYNLAGTEKGTSATPPPAQVPAEVPTQAPAEVPTQAPAEVPTQAPAEIPTQAPAVPETQAPAPPETTAPAGPGSDTGHGGGASGPGSEIR</sequence>
<keyword evidence="3 6" id="KW-0133">Cell shape</keyword>
<evidence type="ECO:0000256" key="5">
    <source>
        <dbReference type="ARBA" id="ARBA00023316"/>
    </source>
</evidence>
<feature type="compositionally biased region" description="Low complexity" evidence="8">
    <location>
        <begin position="750"/>
        <end position="761"/>
    </location>
</feature>
<dbReference type="InterPro" id="IPR005490">
    <property type="entry name" value="LD_TPept_cat_dom"/>
</dbReference>
<comment type="pathway">
    <text evidence="1 6">Cell wall biogenesis; peptidoglycan biosynthesis.</text>
</comment>
<reference evidence="11" key="2">
    <citation type="submission" date="2023-01" db="EMBL/GenBank/DDBJ databases">
        <title>Human gut microbiome strain richness.</title>
        <authorList>
            <person name="Chen-Liaw A."/>
        </authorList>
    </citation>
    <scope>NUCLEOTIDE SEQUENCE</scope>
    <source>
        <strain evidence="11">B1_m1001713B170214d0_201011</strain>
    </source>
</reference>
<feature type="transmembrane region" description="Helical" evidence="9">
    <location>
        <begin position="248"/>
        <end position="270"/>
    </location>
</feature>
<feature type="compositionally biased region" description="Basic residues" evidence="8">
    <location>
        <begin position="188"/>
        <end position="200"/>
    </location>
</feature>
<dbReference type="CDD" id="cd16913">
    <property type="entry name" value="YkuD_like"/>
    <property type="match status" value="1"/>
</dbReference>
<organism evidence="12">
    <name type="scientific">Clostridium symbiosum</name>
    <name type="common">Bacteroides symbiosus</name>
    <dbReference type="NCBI Taxonomy" id="1512"/>
    <lineage>
        <taxon>Bacteria</taxon>
        <taxon>Bacillati</taxon>
        <taxon>Bacillota</taxon>
        <taxon>Clostridia</taxon>
        <taxon>Lachnospirales</taxon>
        <taxon>Lachnospiraceae</taxon>
        <taxon>Otoolea</taxon>
    </lineage>
</organism>
<evidence type="ECO:0000256" key="7">
    <source>
        <dbReference type="SAM" id="Coils"/>
    </source>
</evidence>
<dbReference type="InterPro" id="IPR038054">
    <property type="entry name" value="LD_TPept-like_central_sf"/>
</dbReference>
<keyword evidence="9" id="KW-1133">Transmembrane helix</keyword>
<dbReference type="PANTHER" id="PTHR30582">
    <property type="entry name" value="L,D-TRANSPEPTIDASE"/>
    <property type="match status" value="1"/>
</dbReference>
<dbReference type="SUPFAM" id="SSF143985">
    <property type="entry name" value="L,D-transpeptidase pre-catalytic domain-like"/>
    <property type="match status" value="1"/>
</dbReference>
<dbReference type="AlphaFoldDB" id="A0A6N3C727"/>
<keyword evidence="9" id="KW-0812">Transmembrane</keyword>
<feature type="coiled-coil region" evidence="7">
    <location>
        <begin position="55"/>
        <end position="103"/>
    </location>
</feature>
<feature type="active site" description="Proton donor/acceptor" evidence="6">
    <location>
        <position position="658"/>
    </location>
</feature>
<keyword evidence="4 6" id="KW-0573">Peptidoglycan synthesis</keyword>